<evidence type="ECO:0000313" key="3">
    <source>
        <dbReference type="EMBL" id="MDY0873605.1"/>
    </source>
</evidence>
<dbReference type="Proteomes" id="UP001271769">
    <property type="component" value="Unassembled WGS sequence"/>
</dbReference>
<feature type="transmembrane region" description="Helical" evidence="1">
    <location>
        <begin position="57"/>
        <end position="75"/>
    </location>
</feature>
<dbReference type="EMBL" id="JAXCLX010000003">
    <property type="protein sequence ID" value="MDY0873605.1"/>
    <property type="molecule type" value="Genomic_DNA"/>
</dbReference>
<feature type="transmembrane region" description="Helical" evidence="1">
    <location>
        <begin position="32"/>
        <end position="50"/>
    </location>
</feature>
<dbReference type="RefSeq" id="WP_320502079.1">
    <property type="nucleotide sequence ID" value="NZ_JAXCLX010000003.1"/>
</dbReference>
<keyword evidence="1" id="KW-0812">Transmembrane</keyword>
<dbReference type="Pfam" id="PF13387">
    <property type="entry name" value="Lnb_N"/>
    <property type="match status" value="1"/>
</dbReference>
<name>A0ABU5E353_9PROT</name>
<evidence type="ECO:0000313" key="4">
    <source>
        <dbReference type="Proteomes" id="UP001271769"/>
    </source>
</evidence>
<dbReference type="InterPro" id="IPR025178">
    <property type="entry name" value="Lnb_N"/>
</dbReference>
<keyword evidence="4" id="KW-1185">Reference proteome</keyword>
<evidence type="ECO:0000256" key="1">
    <source>
        <dbReference type="SAM" id="Phobius"/>
    </source>
</evidence>
<gene>
    <name evidence="3" type="ORF">SMD31_16815</name>
</gene>
<protein>
    <submittedName>
        <fullName evidence="3">DUF4105 domain-containing protein</fullName>
    </submittedName>
</protein>
<feature type="domain" description="Lnb N-terminal periplasmic" evidence="2">
    <location>
        <begin position="117"/>
        <end position="259"/>
    </location>
</feature>
<keyword evidence="1" id="KW-1133">Transmembrane helix</keyword>
<reference evidence="3 4" key="1">
    <citation type="journal article" date="2013" name="Antonie Van Leeuwenhoek">
        <title>Dongia rigui sp. nov., isolated from freshwater of a large wetland in Korea.</title>
        <authorList>
            <person name="Baik K.S."/>
            <person name="Hwang Y.M."/>
            <person name="Choi J.S."/>
            <person name="Kwon J."/>
            <person name="Seong C.N."/>
        </authorList>
    </citation>
    <scope>NUCLEOTIDE SEQUENCE [LARGE SCALE GENOMIC DNA]</scope>
    <source>
        <strain evidence="3 4">04SU4-P</strain>
    </source>
</reference>
<comment type="caution">
    <text evidence="3">The sequence shown here is derived from an EMBL/GenBank/DDBJ whole genome shotgun (WGS) entry which is preliminary data.</text>
</comment>
<proteinExistence type="predicted"/>
<evidence type="ECO:0000259" key="2">
    <source>
        <dbReference type="Pfam" id="PF13387"/>
    </source>
</evidence>
<organism evidence="3 4">
    <name type="scientific">Dongia rigui</name>
    <dbReference type="NCBI Taxonomy" id="940149"/>
    <lineage>
        <taxon>Bacteria</taxon>
        <taxon>Pseudomonadati</taxon>
        <taxon>Pseudomonadota</taxon>
        <taxon>Alphaproteobacteria</taxon>
        <taxon>Rhodospirillales</taxon>
        <taxon>Dongiaceae</taxon>
        <taxon>Dongia</taxon>
    </lineage>
</organism>
<sequence>MKLLGLIFLWIAIVAGACWSFAALAVDMPNPPLRIGASCLLALTLGGIVWRARSGWVKAATAVLPLLLVLAWWIGLSPSNDRVWQADVAQLATADIAGDIITIHNLRNAEYRTETDYTPHWETRRYDLRQLQGIDLFITYWGSPWIAHPILSFDFGAGGHLAISVETRKEVGEDYSALLGFFRQYELIYVLADERDLIRLRTNYRVGETVYLYHTTATPEAARAVLTSYLQTVNAMARQPVWYNALTSNCTTGIRIHTAGIGAAGTADWNWRLLLNGKADEYAYVHGRIAGDLPFDALKAQAAINAVARTADGAADFSTIIRRNRAGFAAR</sequence>
<accession>A0ABU5E353</accession>
<keyword evidence="1" id="KW-0472">Membrane</keyword>
<dbReference type="PROSITE" id="PS51257">
    <property type="entry name" value="PROKAR_LIPOPROTEIN"/>
    <property type="match status" value="1"/>
</dbReference>